<gene>
    <name evidence="4" type="ORF">NVS47_01285</name>
</gene>
<proteinExistence type="predicted"/>
<name>A0ABT1Y0V3_9FIRM</name>
<dbReference type="InterPro" id="IPR051796">
    <property type="entry name" value="ISF_SsuE-like"/>
</dbReference>
<dbReference type="Proteomes" id="UP001524944">
    <property type="component" value="Unassembled WGS sequence"/>
</dbReference>
<dbReference type="InterPro" id="IPR005025">
    <property type="entry name" value="FMN_Rdtase-like_dom"/>
</dbReference>
<reference evidence="4 5" key="1">
    <citation type="submission" date="2022-08" db="EMBL/GenBank/DDBJ databases">
        <title>Proteogenomics of the novel Dehalobacterium formicoaceticum strain EZ94 highlights a key role of methyltransferases during anaerobic dichloromethane degradation.</title>
        <authorList>
            <person name="Wasmund K."/>
        </authorList>
    </citation>
    <scope>NUCLEOTIDE SEQUENCE [LARGE SCALE GENOMIC DNA]</scope>
    <source>
        <strain evidence="4 5">EZ94</strain>
    </source>
</reference>
<dbReference type="Pfam" id="PF03358">
    <property type="entry name" value="FMN_red"/>
    <property type="match status" value="1"/>
</dbReference>
<dbReference type="EMBL" id="JANPWE010000001">
    <property type="protein sequence ID" value="MCR6544156.1"/>
    <property type="molecule type" value="Genomic_DNA"/>
</dbReference>
<dbReference type="RefSeq" id="WP_257911698.1">
    <property type="nucleotide sequence ID" value="NZ_JANPWE010000001.1"/>
</dbReference>
<dbReference type="PANTHER" id="PTHR43278:SF4">
    <property type="entry name" value="NAD(P)H-DEPENDENT FMN-CONTAINING OXIDOREDUCTASE YWQN-RELATED"/>
    <property type="match status" value="1"/>
</dbReference>
<keyword evidence="1" id="KW-0285">Flavoprotein</keyword>
<comment type="caution">
    <text evidence="4">The sequence shown here is derived from an EMBL/GenBank/DDBJ whole genome shotgun (WGS) entry which is preliminary data.</text>
</comment>
<dbReference type="SUPFAM" id="SSF52218">
    <property type="entry name" value="Flavoproteins"/>
    <property type="match status" value="1"/>
</dbReference>
<sequence>MNTVILDGFNCENPFSKYLTKQLAAKGEVFSVFRLKDMNILPCTSCGSCGCQTPGQCVIKDDMSQILRAMASSKVMILLTKVRFGGYSSLLKKAMDRTMPIGLPFYIKEDGHLLHSMRYGRKHIIAIGMLPQQNHPGHEQNFRRLVAANALNMQSSCSALLLKPTDDLAVTEKELDFLLDEVKKI</sequence>
<accession>A0ABT1Y0V3</accession>
<keyword evidence="5" id="KW-1185">Reference proteome</keyword>
<evidence type="ECO:0000259" key="3">
    <source>
        <dbReference type="Pfam" id="PF03358"/>
    </source>
</evidence>
<dbReference type="Gene3D" id="3.40.50.360">
    <property type="match status" value="1"/>
</dbReference>
<evidence type="ECO:0000313" key="5">
    <source>
        <dbReference type="Proteomes" id="UP001524944"/>
    </source>
</evidence>
<protein>
    <submittedName>
        <fullName evidence="4">NAD(P)H-dependent oxidoreductase</fullName>
    </submittedName>
</protein>
<evidence type="ECO:0000313" key="4">
    <source>
        <dbReference type="EMBL" id="MCR6544156.1"/>
    </source>
</evidence>
<dbReference type="PANTHER" id="PTHR43278">
    <property type="entry name" value="NAD(P)H-DEPENDENT FMN-CONTAINING OXIDOREDUCTASE YWQN-RELATED"/>
    <property type="match status" value="1"/>
</dbReference>
<feature type="domain" description="NADPH-dependent FMN reductase-like" evidence="3">
    <location>
        <begin position="17"/>
        <end position="99"/>
    </location>
</feature>
<organism evidence="4 5">
    <name type="scientific">Dehalobacterium formicoaceticum</name>
    <dbReference type="NCBI Taxonomy" id="51515"/>
    <lineage>
        <taxon>Bacteria</taxon>
        <taxon>Bacillati</taxon>
        <taxon>Bacillota</taxon>
        <taxon>Clostridia</taxon>
        <taxon>Eubacteriales</taxon>
        <taxon>Peptococcaceae</taxon>
        <taxon>Dehalobacterium</taxon>
    </lineage>
</organism>
<evidence type="ECO:0000256" key="2">
    <source>
        <dbReference type="ARBA" id="ARBA00022643"/>
    </source>
</evidence>
<keyword evidence="2" id="KW-0288">FMN</keyword>
<evidence type="ECO:0000256" key="1">
    <source>
        <dbReference type="ARBA" id="ARBA00022630"/>
    </source>
</evidence>
<dbReference type="InterPro" id="IPR029039">
    <property type="entry name" value="Flavoprotein-like_sf"/>
</dbReference>